<dbReference type="EMBL" id="JACEFF010000571">
    <property type="protein sequence ID" value="KAH9635176.1"/>
    <property type="molecule type" value="Genomic_DNA"/>
</dbReference>
<dbReference type="Proteomes" id="UP000814243">
    <property type="component" value="Unassembled WGS sequence"/>
</dbReference>
<accession>A0A922SEX5</accession>
<protein>
    <submittedName>
        <fullName evidence="1">Uncharacterized protein</fullName>
    </submittedName>
</protein>
<evidence type="ECO:0000313" key="1">
    <source>
        <dbReference type="EMBL" id="KAH9635176.1"/>
    </source>
</evidence>
<gene>
    <name evidence="1" type="ORF">HF086_009516</name>
</gene>
<proteinExistence type="predicted"/>
<evidence type="ECO:0000313" key="2">
    <source>
        <dbReference type="Proteomes" id="UP000814243"/>
    </source>
</evidence>
<sequence>MALFLRRRLWQFSSFFSPSQILGVTQETVEAYLQEIIDEGVELAAEVEATQRAEAQAQKYSDTLIDTDDL</sequence>
<dbReference type="AlphaFoldDB" id="A0A922SEX5"/>
<name>A0A922SEX5_SPOEX</name>
<organism evidence="1 2">
    <name type="scientific">Spodoptera exigua</name>
    <name type="common">Beet armyworm</name>
    <name type="synonym">Noctua fulgens</name>
    <dbReference type="NCBI Taxonomy" id="7107"/>
    <lineage>
        <taxon>Eukaryota</taxon>
        <taxon>Metazoa</taxon>
        <taxon>Ecdysozoa</taxon>
        <taxon>Arthropoda</taxon>
        <taxon>Hexapoda</taxon>
        <taxon>Insecta</taxon>
        <taxon>Pterygota</taxon>
        <taxon>Neoptera</taxon>
        <taxon>Endopterygota</taxon>
        <taxon>Lepidoptera</taxon>
        <taxon>Glossata</taxon>
        <taxon>Ditrysia</taxon>
        <taxon>Noctuoidea</taxon>
        <taxon>Noctuidae</taxon>
        <taxon>Amphipyrinae</taxon>
        <taxon>Spodoptera</taxon>
    </lineage>
</organism>
<comment type="caution">
    <text evidence="1">The sequence shown here is derived from an EMBL/GenBank/DDBJ whole genome shotgun (WGS) entry which is preliminary data.</text>
</comment>
<reference evidence="1" key="1">
    <citation type="journal article" date="2021" name="G3 (Bethesda)">
        <title>Genome and transcriptome analysis of the beet armyworm Spodoptera exigua reveals targets for pest control. .</title>
        <authorList>
            <person name="Simon S."/>
            <person name="Breeschoten T."/>
            <person name="Jansen H.J."/>
            <person name="Dirks R.P."/>
            <person name="Schranz M.E."/>
            <person name="Ros V.I.D."/>
        </authorList>
    </citation>
    <scope>NUCLEOTIDE SEQUENCE</scope>
    <source>
        <strain evidence="1">TB_SE_WUR_2020</strain>
    </source>
</reference>